<dbReference type="PROSITE" id="PS50297">
    <property type="entry name" value="ANK_REP_REGION"/>
    <property type="match status" value="3"/>
</dbReference>
<dbReference type="OrthoDB" id="20872at2759"/>
<evidence type="ECO:0000256" key="3">
    <source>
        <dbReference type="PROSITE-ProRule" id="PRU00023"/>
    </source>
</evidence>
<feature type="compositionally biased region" description="Basic and acidic residues" evidence="4">
    <location>
        <begin position="664"/>
        <end position="675"/>
    </location>
</feature>
<dbReference type="InterPro" id="IPR036397">
    <property type="entry name" value="RNaseH_sf"/>
</dbReference>
<feature type="domain" description="Integrase catalytic" evidence="5">
    <location>
        <begin position="811"/>
        <end position="928"/>
    </location>
</feature>
<dbReference type="GO" id="GO:0003676">
    <property type="term" value="F:nucleic acid binding"/>
    <property type="evidence" value="ECO:0007669"/>
    <property type="project" value="InterPro"/>
</dbReference>
<dbReference type="SUPFAM" id="SSF48403">
    <property type="entry name" value="Ankyrin repeat"/>
    <property type="match status" value="1"/>
</dbReference>
<dbReference type="PANTHER" id="PTHR24198:SF165">
    <property type="entry name" value="ANKYRIN REPEAT-CONTAINING PROTEIN-RELATED"/>
    <property type="match status" value="1"/>
</dbReference>
<sequence length="1011" mass="113508">MKNRMVKNFESFEWHTTTAEWLYSPVQLHRIYAEDEKSYFLIIYGGVSPPTSLPACDRRPAACRLRGHICPCRHTTAGPSRGRASAALRPPPRRRKGRGTLGNAKQVAGAWDRSKKARWTHRLIPNIRVWIERRHGELNYHLTQLLTGHGFFKHHSPRYDYNQSAQCPVCPSSIENAEHVFYHCPRFGEEREKLHSLLYEVMTPENTTRLMLANVLLLSADTVDSFVPVRLPLVMSTQPFAPDQAPPPWVVELTGSIIETQARALREIRSHIDSKLEEIKSRAEARHIELSSKLSQFESSITPINRSRGGTGTQIGGVSHCSGQNAKRDRGDFYRYSPSSDDTQEIISDSRSVRTYNIRNYKIHLCGCCMLYTSKLYTRQVHVASTTQISSIYLYVENLIHCKNDLGESPLHTACDVGCLEIVDELIAHGADPSAKDNSGIAPVYIALAKGHSEMVDFFIQNGTDVNQPLSQFYKIMPLHVAALKGFSYIVSMLLHYGADPEAQTKQGHSALSLAIVSNHTECAKQILATIPDLNVDLRHVNNQTLLHLSCHYNREECVKISNCQNNIISRSNIKPIVPSAITRTVFEDAYRLAARDSSSDRSREHSLRSRSCKYDFFPSALRPSRELQRTPPSSGFQLRSGRILRSSSVSCTNSVDNPIMNTSREDDPSSVERRGDGAAIQDVVAGQFREEFDSFKREVLSLFREFVESQSERNQVVNPANNNSNIPNANVASLSLERNVSIPTVNDTGPSGPLHRNSNIHTEHQRHSSTGAATSAASVRYVSTESRLPQFWRTVPEQWFDVVEHYFSSRGISSDEDKYFATVSGLGADVLREVSDTIRTLPTSNRFSRWPEAVPLRDMSAPTVALAFFDNWVSRFGAPLRITTDQGRQFEGGVFRGLVNILGAQHIHTTPYHPAGNGMSERWHRRLIVCESDSSPAQMIYGNALRIPGDLCVSSEPTIDRREFHNELRGYLNSVSAVSTRPTDSRKAFVFRELKNCSHVLRATPKNKAS</sequence>
<feature type="compositionally biased region" description="Low complexity" evidence="4">
    <location>
        <begin position="77"/>
        <end position="88"/>
    </location>
</feature>
<feature type="region of interest" description="Disordered" evidence="4">
    <location>
        <begin position="77"/>
        <end position="101"/>
    </location>
</feature>
<evidence type="ECO:0000256" key="2">
    <source>
        <dbReference type="ARBA" id="ARBA00023043"/>
    </source>
</evidence>
<reference evidence="6 7" key="1">
    <citation type="submission" date="2020-02" db="EMBL/GenBank/DDBJ databases">
        <authorList>
            <person name="Ferguson B K."/>
        </authorList>
    </citation>
    <scope>NUCLEOTIDE SEQUENCE [LARGE SCALE GENOMIC DNA]</scope>
</reference>
<dbReference type="InterPro" id="IPR055469">
    <property type="entry name" value="DUF7041"/>
</dbReference>
<feature type="region of interest" description="Disordered" evidence="4">
    <location>
        <begin position="651"/>
        <end position="675"/>
    </location>
</feature>
<dbReference type="Proteomes" id="UP000479190">
    <property type="component" value="Unassembled WGS sequence"/>
</dbReference>
<feature type="region of interest" description="Disordered" evidence="4">
    <location>
        <begin position="303"/>
        <end position="330"/>
    </location>
</feature>
<evidence type="ECO:0000313" key="6">
    <source>
        <dbReference type="EMBL" id="CAB0044449.1"/>
    </source>
</evidence>
<keyword evidence="2 3" id="KW-0040">ANK repeat</keyword>
<dbReference type="InterPro" id="IPR012337">
    <property type="entry name" value="RNaseH-like_sf"/>
</dbReference>
<feature type="compositionally biased region" description="Polar residues" evidence="4">
    <location>
        <begin position="651"/>
        <end position="663"/>
    </location>
</feature>
<keyword evidence="7" id="KW-1185">Reference proteome</keyword>
<evidence type="ECO:0000313" key="7">
    <source>
        <dbReference type="Proteomes" id="UP000479190"/>
    </source>
</evidence>
<dbReference type="EMBL" id="CADCXV010001460">
    <property type="protein sequence ID" value="CAB0044449.1"/>
    <property type="molecule type" value="Genomic_DNA"/>
</dbReference>
<dbReference type="Pfam" id="PF23055">
    <property type="entry name" value="DUF7041"/>
    <property type="match status" value="1"/>
</dbReference>
<dbReference type="Gene3D" id="1.25.40.20">
    <property type="entry name" value="Ankyrin repeat-containing domain"/>
    <property type="match status" value="1"/>
</dbReference>
<dbReference type="Gene3D" id="3.30.420.10">
    <property type="entry name" value="Ribonuclease H-like superfamily/Ribonuclease H"/>
    <property type="match status" value="1"/>
</dbReference>
<dbReference type="GO" id="GO:0015074">
    <property type="term" value="P:DNA integration"/>
    <property type="evidence" value="ECO:0007669"/>
    <property type="project" value="InterPro"/>
</dbReference>
<dbReference type="PROSITE" id="PS50994">
    <property type="entry name" value="INTEGRASE"/>
    <property type="match status" value="1"/>
</dbReference>
<dbReference type="Pfam" id="PF12796">
    <property type="entry name" value="Ank_2"/>
    <property type="match status" value="2"/>
</dbReference>
<feature type="repeat" description="ANK" evidence="3">
    <location>
        <begin position="406"/>
        <end position="438"/>
    </location>
</feature>
<dbReference type="AlphaFoldDB" id="A0A6H5J8D8"/>
<dbReference type="InterPro" id="IPR002110">
    <property type="entry name" value="Ankyrin_rpt"/>
</dbReference>
<dbReference type="InterPro" id="IPR001584">
    <property type="entry name" value="Integrase_cat-core"/>
</dbReference>
<dbReference type="InterPro" id="IPR036770">
    <property type="entry name" value="Ankyrin_rpt-contain_sf"/>
</dbReference>
<organism evidence="6 7">
    <name type="scientific">Trichogramma brassicae</name>
    <dbReference type="NCBI Taxonomy" id="86971"/>
    <lineage>
        <taxon>Eukaryota</taxon>
        <taxon>Metazoa</taxon>
        <taxon>Ecdysozoa</taxon>
        <taxon>Arthropoda</taxon>
        <taxon>Hexapoda</taxon>
        <taxon>Insecta</taxon>
        <taxon>Pterygota</taxon>
        <taxon>Neoptera</taxon>
        <taxon>Endopterygota</taxon>
        <taxon>Hymenoptera</taxon>
        <taxon>Apocrita</taxon>
        <taxon>Proctotrupomorpha</taxon>
        <taxon>Chalcidoidea</taxon>
        <taxon>Trichogrammatidae</taxon>
        <taxon>Trichogramma</taxon>
    </lineage>
</organism>
<evidence type="ECO:0000259" key="5">
    <source>
        <dbReference type="PROSITE" id="PS50994"/>
    </source>
</evidence>
<gene>
    <name evidence="6" type="ORF">TBRA_LOCUS16037</name>
</gene>
<accession>A0A6H5J8D8</accession>
<evidence type="ECO:0000256" key="4">
    <source>
        <dbReference type="SAM" id="MobiDB-lite"/>
    </source>
</evidence>
<name>A0A6H5J8D8_9HYME</name>
<dbReference type="SMART" id="SM00248">
    <property type="entry name" value="ANK"/>
    <property type="match status" value="5"/>
</dbReference>
<dbReference type="SUPFAM" id="SSF53098">
    <property type="entry name" value="Ribonuclease H-like"/>
    <property type="match status" value="1"/>
</dbReference>
<protein>
    <recommendedName>
        <fullName evidence="5">Integrase catalytic domain-containing protein</fullName>
    </recommendedName>
</protein>
<evidence type="ECO:0000256" key="1">
    <source>
        <dbReference type="ARBA" id="ARBA00022737"/>
    </source>
</evidence>
<proteinExistence type="predicted"/>
<dbReference type="PROSITE" id="PS50088">
    <property type="entry name" value="ANK_REPEAT"/>
    <property type="match status" value="3"/>
</dbReference>
<keyword evidence="1" id="KW-0677">Repeat</keyword>
<feature type="region of interest" description="Disordered" evidence="4">
    <location>
        <begin position="745"/>
        <end position="775"/>
    </location>
</feature>
<feature type="repeat" description="ANK" evidence="3">
    <location>
        <begin position="474"/>
        <end position="506"/>
    </location>
</feature>
<feature type="repeat" description="ANK" evidence="3">
    <location>
        <begin position="439"/>
        <end position="471"/>
    </location>
</feature>
<dbReference type="PANTHER" id="PTHR24198">
    <property type="entry name" value="ANKYRIN REPEAT AND PROTEIN KINASE DOMAIN-CONTAINING PROTEIN"/>
    <property type="match status" value="1"/>
</dbReference>